<dbReference type="RefSeq" id="WP_119975213.1">
    <property type="nucleotide sequence ID" value="NZ_JBHSQA010000014.1"/>
</dbReference>
<keyword evidence="1" id="KW-1133">Transmembrane helix</keyword>
<accession>A0A3A5ML99</accession>
<dbReference type="AlphaFoldDB" id="A0A3A5ML99"/>
<sequence length="202" mass="21073">MNATDPLDVMLGHSSPETVTITAEVQRDLAVMNRAAAREVATKAPSRWTTSLVVGFGLALALTGTAGAATATGVFAWLPWAENPDMVYAFVLPSGRACEGRIALQHEAAAGNWDAFVESMGALEVDPADIEQVAMELRNDSLVVVTDDGTIEDRPPGSVPQTDDGTYAAANLVAVKMAMTRLSATTGVVVSDLQVQCATVAP</sequence>
<organism evidence="2 3">
    <name type="scientific">Cryobacterium melibiosiphilum</name>
    <dbReference type="NCBI Taxonomy" id="995039"/>
    <lineage>
        <taxon>Bacteria</taxon>
        <taxon>Bacillati</taxon>
        <taxon>Actinomycetota</taxon>
        <taxon>Actinomycetes</taxon>
        <taxon>Micrococcales</taxon>
        <taxon>Microbacteriaceae</taxon>
        <taxon>Cryobacterium</taxon>
    </lineage>
</organism>
<evidence type="ECO:0000313" key="2">
    <source>
        <dbReference type="EMBL" id="RJT87623.1"/>
    </source>
</evidence>
<keyword evidence="1" id="KW-0472">Membrane</keyword>
<reference evidence="2 3" key="1">
    <citation type="submission" date="2018-09" db="EMBL/GenBank/DDBJ databases">
        <title>Novel species of Cryobacterium.</title>
        <authorList>
            <person name="Liu Q."/>
            <person name="Xin Y.-H."/>
        </authorList>
    </citation>
    <scope>NUCLEOTIDE SEQUENCE [LARGE SCALE GENOMIC DNA]</scope>
    <source>
        <strain evidence="2 3">Hh39</strain>
    </source>
</reference>
<keyword evidence="3" id="KW-1185">Reference proteome</keyword>
<dbReference type="Proteomes" id="UP000272015">
    <property type="component" value="Unassembled WGS sequence"/>
</dbReference>
<dbReference type="EMBL" id="QZVS01000088">
    <property type="protein sequence ID" value="RJT87623.1"/>
    <property type="molecule type" value="Genomic_DNA"/>
</dbReference>
<feature type="transmembrane region" description="Helical" evidence="1">
    <location>
        <begin position="52"/>
        <end position="78"/>
    </location>
</feature>
<proteinExistence type="predicted"/>
<evidence type="ECO:0000313" key="3">
    <source>
        <dbReference type="Proteomes" id="UP000272015"/>
    </source>
</evidence>
<gene>
    <name evidence="2" type="ORF">D6T64_13530</name>
</gene>
<dbReference type="OrthoDB" id="5144581at2"/>
<name>A0A3A5ML99_9MICO</name>
<keyword evidence="1" id="KW-0812">Transmembrane</keyword>
<evidence type="ECO:0000256" key="1">
    <source>
        <dbReference type="SAM" id="Phobius"/>
    </source>
</evidence>
<protein>
    <submittedName>
        <fullName evidence="2">Uncharacterized protein</fullName>
    </submittedName>
</protein>
<comment type="caution">
    <text evidence="2">The sequence shown here is derived from an EMBL/GenBank/DDBJ whole genome shotgun (WGS) entry which is preliminary data.</text>
</comment>